<dbReference type="SUPFAM" id="SSF47986">
    <property type="entry name" value="DEATH domain"/>
    <property type="match status" value="1"/>
</dbReference>
<accession>A0AA88MTB3</accession>
<keyword evidence="4 6" id="KW-1015">Disulfide bond</keyword>
<name>A0AA88MTB3_CHASR</name>
<comment type="caution">
    <text evidence="6">Lacks conserved residue(s) required for the propagation of feature annotation.</text>
</comment>
<dbReference type="InterPro" id="IPR033994">
    <property type="entry name" value="TNFRSF1A_death"/>
</dbReference>
<dbReference type="InterPro" id="IPR011029">
    <property type="entry name" value="DEATH-like_dom_sf"/>
</dbReference>
<evidence type="ECO:0000256" key="5">
    <source>
        <dbReference type="ARBA" id="ARBA00023180"/>
    </source>
</evidence>
<sequence length="369" mass="41735">MCMWMPSLTSPQNTQKPCPHGDYPNDKGICCNKCIPGFKLVEMCQAEGQRSNCTQCPDGQYSDQLNFNSNCFSCKRCKETKNEIQVTECKKHQNTICKCKPGYYKYNIDSVTYECRKCATCGANQKEKQECLEDQNTLCVCEEDYYKVKSKCEPCKNCTDECSHRCSIYPTIKEEPGHPALINIIAGVVALAILLLIVVVFITHKITKRSTKKKLLKLSPKQTSVPVDSRVLINVEEPWDNDSVKAVPVSSVSEQDSILNLPDCVPLEIKIPELIYTVLDLVPVLQVKQLVRTLGVKDTEIEQAEMDHRSCKEAHYQMLRVWVERESRAGVGGRGGMLHQPLLDKLLDELRNMHLGRAAEELEIKYGLP</sequence>
<dbReference type="InterPro" id="IPR000488">
    <property type="entry name" value="Death_dom"/>
</dbReference>
<keyword evidence="7" id="KW-1133">Transmembrane helix</keyword>
<dbReference type="EMBL" id="JAUPFM010000008">
    <property type="protein sequence ID" value="KAK2844740.1"/>
    <property type="molecule type" value="Genomic_DNA"/>
</dbReference>
<evidence type="ECO:0000313" key="11">
    <source>
        <dbReference type="Proteomes" id="UP001187415"/>
    </source>
</evidence>
<gene>
    <name evidence="10" type="ORF">Q5P01_011399</name>
</gene>
<feature type="domain" description="TNFR-Cys" evidence="9">
    <location>
        <begin position="98"/>
        <end position="139"/>
    </location>
</feature>
<dbReference type="PROSITE" id="PS00652">
    <property type="entry name" value="TNFR_NGFR_1"/>
    <property type="match status" value="1"/>
</dbReference>
<keyword evidence="3" id="KW-0677">Repeat</keyword>
<dbReference type="GO" id="GO:0006915">
    <property type="term" value="P:apoptotic process"/>
    <property type="evidence" value="ECO:0007669"/>
    <property type="project" value="UniProtKB-KW"/>
</dbReference>
<comment type="caution">
    <text evidence="10">The sequence shown here is derived from an EMBL/GenBank/DDBJ whole genome shotgun (WGS) entry which is preliminary data.</text>
</comment>
<keyword evidence="5" id="KW-0325">Glycoprotein</keyword>
<proteinExistence type="predicted"/>
<evidence type="ECO:0000259" key="8">
    <source>
        <dbReference type="PROSITE" id="PS50017"/>
    </source>
</evidence>
<dbReference type="InterPro" id="IPR052493">
    <property type="entry name" value="TNFRSF1A"/>
</dbReference>
<dbReference type="GO" id="GO:0006954">
    <property type="term" value="P:inflammatory response"/>
    <property type="evidence" value="ECO:0007669"/>
    <property type="project" value="TreeGrafter"/>
</dbReference>
<protein>
    <recommendedName>
        <fullName evidence="12">Tumor necrosis factor receptor superfamily member 1A</fullName>
    </recommendedName>
</protein>
<dbReference type="SMART" id="SM00208">
    <property type="entry name" value="TNFR"/>
    <property type="match status" value="3"/>
</dbReference>
<dbReference type="Pfam" id="PF00020">
    <property type="entry name" value="TNFR_c6"/>
    <property type="match status" value="2"/>
</dbReference>
<evidence type="ECO:0000256" key="1">
    <source>
        <dbReference type="ARBA" id="ARBA00022703"/>
    </source>
</evidence>
<dbReference type="SUPFAM" id="SSF57586">
    <property type="entry name" value="TNF receptor-like"/>
    <property type="match status" value="3"/>
</dbReference>
<organism evidence="10 11">
    <name type="scientific">Channa striata</name>
    <name type="common">Snakehead murrel</name>
    <name type="synonym">Ophicephalus striatus</name>
    <dbReference type="NCBI Taxonomy" id="64152"/>
    <lineage>
        <taxon>Eukaryota</taxon>
        <taxon>Metazoa</taxon>
        <taxon>Chordata</taxon>
        <taxon>Craniata</taxon>
        <taxon>Vertebrata</taxon>
        <taxon>Euteleostomi</taxon>
        <taxon>Actinopterygii</taxon>
        <taxon>Neopterygii</taxon>
        <taxon>Teleostei</taxon>
        <taxon>Neoteleostei</taxon>
        <taxon>Acanthomorphata</taxon>
        <taxon>Anabantaria</taxon>
        <taxon>Anabantiformes</taxon>
        <taxon>Channoidei</taxon>
        <taxon>Channidae</taxon>
        <taxon>Channa</taxon>
    </lineage>
</organism>
<keyword evidence="7" id="KW-0472">Membrane</keyword>
<dbReference type="PROSITE" id="PS50050">
    <property type="entry name" value="TNFR_NGFR_2"/>
    <property type="match status" value="2"/>
</dbReference>
<keyword evidence="11" id="KW-1185">Reference proteome</keyword>
<evidence type="ECO:0000256" key="7">
    <source>
        <dbReference type="SAM" id="Phobius"/>
    </source>
</evidence>
<feature type="transmembrane region" description="Helical" evidence="7">
    <location>
        <begin position="180"/>
        <end position="203"/>
    </location>
</feature>
<evidence type="ECO:0000256" key="2">
    <source>
        <dbReference type="ARBA" id="ARBA00022729"/>
    </source>
</evidence>
<feature type="disulfide bond" evidence="6">
    <location>
        <begin position="56"/>
        <end position="71"/>
    </location>
</feature>
<evidence type="ECO:0000256" key="4">
    <source>
        <dbReference type="ARBA" id="ARBA00023157"/>
    </source>
</evidence>
<dbReference type="PROSITE" id="PS50017">
    <property type="entry name" value="DEATH_DOMAIN"/>
    <property type="match status" value="1"/>
</dbReference>
<dbReference type="PANTHER" id="PTHR46861">
    <property type="entry name" value="TUMOR NECROSIS FACTOR RECEPTOR SUPERFAMILY MEMBER 1A"/>
    <property type="match status" value="1"/>
</dbReference>
<evidence type="ECO:0000256" key="3">
    <source>
        <dbReference type="ARBA" id="ARBA00022737"/>
    </source>
</evidence>
<dbReference type="GO" id="GO:0043120">
    <property type="term" value="F:tumor necrosis factor binding"/>
    <property type="evidence" value="ECO:0007669"/>
    <property type="project" value="TreeGrafter"/>
</dbReference>
<dbReference type="InterPro" id="IPR001368">
    <property type="entry name" value="TNFR/NGFR_Cys_rich_reg"/>
</dbReference>
<dbReference type="Pfam" id="PF00531">
    <property type="entry name" value="Death"/>
    <property type="match status" value="1"/>
</dbReference>
<feature type="disulfide bond" evidence="6">
    <location>
        <begin position="121"/>
        <end position="139"/>
    </location>
</feature>
<feature type="disulfide bond" evidence="6">
    <location>
        <begin position="118"/>
        <end position="131"/>
    </location>
</feature>
<keyword evidence="7" id="KW-0812">Transmembrane</keyword>
<dbReference type="AlphaFoldDB" id="A0AA88MTB3"/>
<dbReference type="GO" id="GO:0005031">
    <property type="term" value="F:tumor necrosis factor receptor activity"/>
    <property type="evidence" value="ECO:0007669"/>
    <property type="project" value="TreeGrafter"/>
</dbReference>
<evidence type="ECO:0000256" key="6">
    <source>
        <dbReference type="PROSITE-ProRule" id="PRU00206"/>
    </source>
</evidence>
<dbReference type="SMART" id="SM00005">
    <property type="entry name" value="DEATH"/>
    <property type="match status" value="1"/>
</dbReference>
<keyword evidence="2" id="KW-0732">Signal</keyword>
<dbReference type="GO" id="GO:0045121">
    <property type="term" value="C:membrane raft"/>
    <property type="evidence" value="ECO:0007669"/>
    <property type="project" value="TreeGrafter"/>
</dbReference>
<dbReference type="PANTHER" id="PTHR46861:SF1">
    <property type="entry name" value="TUMOR NECROSIS FACTOR RECEPTOR SUPERFAMILY MEMBER 1A"/>
    <property type="match status" value="1"/>
</dbReference>
<reference evidence="10" key="1">
    <citation type="submission" date="2023-07" db="EMBL/GenBank/DDBJ databases">
        <title>Chromosome-level Genome Assembly of Striped Snakehead (Channa striata).</title>
        <authorList>
            <person name="Liu H."/>
        </authorList>
    </citation>
    <scope>NUCLEOTIDE SEQUENCE</scope>
    <source>
        <strain evidence="10">Gz</strain>
        <tissue evidence="10">Muscle</tissue>
    </source>
</reference>
<keyword evidence="1" id="KW-0053">Apoptosis</keyword>
<dbReference type="Gene3D" id="1.10.533.10">
    <property type="entry name" value="Death Domain, Fas"/>
    <property type="match status" value="1"/>
</dbReference>
<evidence type="ECO:0008006" key="12">
    <source>
        <dbReference type="Google" id="ProtNLM"/>
    </source>
</evidence>
<feature type="repeat" description="TNFR-Cys" evidence="6">
    <location>
        <begin position="98"/>
        <end position="139"/>
    </location>
</feature>
<evidence type="ECO:0000259" key="9">
    <source>
        <dbReference type="PROSITE" id="PS50050"/>
    </source>
</evidence>
<feature type="repeat" description="TNFR-Cys" evidence="6">
    <location>
        <begin position="55"/>
        <end position="97"/>
    </location>
</feature>
<evidence type="ECO:0000313" key="10">
    <source>
        <dbReference type="EMBL" id="KAK2844740.1"/>
    </source>
</evidence>
<dbReference type="Proteomes" id="UP001187415">
    <property type="component" value="Unassembled WGS sequence"/>
</dbReference>
<dbReference type="Gene3D" id="2.10.50.10">
    <property type="entry name" value="Tumor Necrosis Factor Receptor, subunit A, domain 2"/>
    <property type="match status" value="3"/>
</dbReference>
<dbReference type="GO" id="GO:0043235">
    <property type="term" value="C:receptor complex"/>
    <property type="evidence" value="ECO:0007669"/>
    <property type="project" value="TreeGrafter"/>
</dbReference>
<dbReference type="CDD" id="cd08313">
    <property type="entry name" value="Death_TNFR1"/>
    <property type="match status" value="1"/>
</dbReference>
<feature type="domain" description="TNFR-Cys" evidence="9">
    <location>
        <begin position="55"/>
        <end position="97"/>
    </location>
</feature>
<feature type="domain" description="Death" evidence="8">
    <location>
        <begin position="272"/>
        <end position="366"/>
    </location>
</feature>